<protein>
    <submittedName>
        <fullName evidence="1">Uncharacterized protein</fullName>
    </submittedName>
</protein>
<proteinExistence type="predicted"/>
<dbReference type="Proteomes" id="UP001607157">
    <property type="component" value="Unassembled WGS sequence"/>
</dbReference>
<evidence type="ECO:0000313" key="2">
    <source>
        <dbReference type="Proteomes" id="UP001607157"/>
    </source>
</evidence>
<comment type="caution">
    <text evidence="1">The sequence shown here is derived from an EMBL/GenBank/DDBJ whole genome shotgun (WGS) entry which is preliminary data.</text>
</comment>
<gene>
    <name evidence="1" type="ORF">ACGRVM_00295</name>
</gene>
<name>A0ABW7I2D1_9RHOB</name>
<keyword evidence="2" id="KW-1185">Reference proteome</keyword>
<dbReference type="RefSeq" id="WP_377170077.1">
    <property type="nucleotide sequence ID" value="NZ_JBHTJC010000001.1"/>
</dbReference>
<dbReference type="EMBL" id="JBIHMM010000001">
    <property type="protein sequence ID" value="MFH0252316.1"/>
    <property type="molecule type" value="Genomic_DNA"/>
</dbReference>
<evidence type="ECO:0000313" key="1">
    <source>
        <dbReference type="EMBL" id="MFH0252316.1"/>
    </source>
</evidence>
<accession>A0ABW7I2D1</accession>
<sequence>MSFIIEFMSCALAIVLLLCVAALGRRLLRLQEIWMLRCGISRVFLRCSNFVIKALT</sequence>
<reference evidence="1 2" key="1">
    <citation type="submission" date="2024-10" db="EMBL/GenBank/DDBJ databases">
        <authorList>
            <person name="Yang X.-N."/>
        </authorList>
    </citation>
    <scope>NUCLEOTIDE SEQUENCE [LARGE SCALE GENOMIC DNA]</scope>
    <source>
        <strain evidence="1 2">CAU 1059</strain>
    </source>
</reference>
<organism evidence="1 2">
    <name type="scientific">Roseovarius aquimarinus</name>
    <dbReference type="NCBI Taxonomy" id="1229156"/>
    <lineage>
        <taxon>Bacteria</taxon>
        <taxon>Pseudomonadati</taxon>
        <taxon>Pseudomonadota</taxon>
        <taxon>Alphaproteobacteria</taxon>
        <taxon>Rhodobacterales</taxon>
        <taxon>Roseobacteraceae</taxon>
        <taxon>Roseovarius</taxon>
    </lineage>
</organism>